<evidence type="ECO:0000256" key="10">
    <source>
        <dbReference type="ARBA" id="ARBA00080645"/>
    </source>
</evidence>
<keyword evidence="14" id="KW-0732">Signal</keyword>
<evidence type="ECO:0000256" key="9">
    <source>
        <dbReference type="ARBA" id="ARBA00079301"/>
    </source>
</evidence>
<dbReference type="PANTHER" id="PTHR10188">
    <property type="entry name" value="L-ASPARAGINASE"/>
    <property type="match status" value="1"/>
</dbReference>
<dbReference type="Pfam" id="PF01112">
    <property type="entry name" value="Asparaginase_2"/>
    <property type="match status" value="1"/>
</dbReference>
<evidence type="ECO:0000313" key="15">
    <source>
        <dbReference type="EMBL" id="CAG9856801.1"/>
    </source>
</evidence>
<dbReference type="InterPro" id="IPR029055">
    <property type="entry name" value="Ntn_hydrolases_N"/>
</dbReference>
<evidence type="ECO:0000256" key="2">
    <source>
        <dbReference type="ARBA" id="ARBA00022670"/>
    </source>
</evidence>
<dbReference type="Proteomes" id="UP001153712">
    <property type="component" value="Chromosome 12"/>
</dbReference>
<keyword evidence="3" id="KW-0378">Hydrolase</keyword>
<feature type="binding site" evidence="12">
    <location>
        <begin position="230"/>
        <end position="233"/>
    </location>
    <ligand>
        <name>substrate</name>
    </ligand>
</feature>
<evidence type="ECO:0000256" key="5">
    <source>
        <dbReference type="ARBA" id="ARBA00050421"/>
    </source>
</evidence>
<dbReference type="PANTHER" id="PTHR10188:SF6">
    <property type="entry name" value="N(4)-(BETA-N-ACETYLGLUCOSAMINYL)-L-ASPARAGINASE"/>
    <property type="match status" value="1"/>
</dbReference>
<dbReference type="OrthoDB" id="188713at2759"/>
<dbReference type="GO" id="GO:0008233">
    <property type="term" value="F:peptidase activity"/>
    <property type="evidence" value="ECO:0007669"/>
    <property type="project" value="UniProtKB-KW"/>
</dbReference>
<dbReference type="GO" id="GO:0006508">
    <property type="term" value="P:proteolysis"/>
    <property type="evidence" value="ECO:0007669"/>
    <property type="project" value="UniProtKB-KW"/>
</dbReference>
<reference evidence="15" key="1">
    <citation type="submission" date="2022-01" db="EMBL/GenBank/DDBJ databases">
        <authorList>
            <person name="King R."/>
        </authorList>
    </citation>
    <scope>NUCLEOTIDE SEQUENCE</scope>
</reference>
<dbReference type="SUPFAM" id="SSF56235">
    <property type="entry name" value="N-terminal nucleophile aminohydrolases (Ntn hydrolases)"/>
    <property type="match status" value="1"/>
</dbReference>
<comment type="similarity">
    <text evidence="1">Belongs to the Ntn-hydrolase family.</text>
</comment>
<comment type="catalytic activity">
    <reaction evidence="5">
        <text>N(4)-(beta-N-acetyl-D-glucosaminyl)-L-asparagine + H2O = N-acetyl-beta-D-glucosaminylamine + L-aspartate + H(+)</text>
        <dbReference type="Rhea" id="RHEA:11544"/>
        <dbReference type="ChEBI" id="CHEBI:15377"/>
        <dbReference type="ChEBI" id="CHEBI:15378"/>
        <dbReference type="ChEBI" id="CHEBI:15947"/>
        <dbReference type="ChEBI" id="CHEBI:29991"/>
        <dbReference type="ChEBI" id="CHEBI:58080"/>
        <dbReference type="EC" id="3.5.1.26"/>
    </reaction>
</comment>
<protein>
    <recommendedName>
        <fullName evidence="7">N(4)-(beta-N-acetylglucosaminyl)-L-asparaginase</fullName>
        <ecNumber evidence="7">3.5.1.26</ecNumber>
    </recommendedName>
    <alternativeName>
        <fullName evidence="9">Aspartylglucosaminidase</fullName>
    </alternativeName>
    <alternativeName>
        <fullName evidence="8">Glycosylasparaginase</fullName>
    </alternativeName>
    <alternativeName>
        <fullName evidence="10">N4-(N-acetyl-beta-glucosaminyl)-L-asparagine amidase</fullName>
    </alternativeName>
</protein>
<evidence type="ECO:0000256" key="3">
    <source>
        <dbReference type="ARBA" id="ARBA00022801"/>
    </source>
</evidence>
<dbReference type="FunFam" id="3.60.20.30:FF:000003">
    <property type="entry name" value="N(4)-(Beta-N-acetylglucosaminyl)-L-asparaginase isoform X1"/>
    <property type="match status" value="1"/>
</dbReference>
<keyword evidence="4" id="KW-0068">Autocatalytic cleavage</keyword>
<feature type="chain" id="PRO_5040130827" description="N(4)-(beta-N-acetylglucosaminyl)-L-asparaginase" evidence="14">
    <location>
        <begin position="17"/>
        <end position="339"/>
    </location>
</feature>
<comment type="function">
    <text evidence="6">Cleaves the GlcNAc-Asn bond which joins oligosaccharides to the peptide of asparagine-linked glycoproteins.</text>
</comment>
<dbReference type="GO" id="GO:0005764">
    <property type="term" value="C:lysosome"/>
    <property type="evidence" value="ECO:0007669"/>
    <property type="project" value="TreeGrafter"/>
</dbReference>
<dbReference type="Gene3D" id="3.60.20.30">
    <property type="entry name" value="(Glycosyl)asparaginase"/>
    <property type="match status" value="1"/>
</dbReference>
<evidence type="ECO:0000256" key="11">
    <source>
        <dbReference type="PIRSR" id="PIRSR600246-1"/>
    </source>
</evidence>
<keyword evidence="16" id="KW-1185">Reference proteome</keyword>
<keyword evidence="2" id="KW-0645">Protease</keyword>
<evidence type="ECO:0000256" key="12">
    <source>
        <dbReference type="PIRSR" id="PIRSR600246-2"/>
    </source>
</evidence>
<proteinExistence type="inferred from homology"/>
<dbReference type="GO" id="GO:0003948">
    <property type="term" value="F:N4-(beta-N-acetylglucosaminyl)-L-asparaginase activity"/>
    <property type="evidence" value="ECO:0007669"/>
    <property type="project" value="UniProtKB-EC"/>
</dbReference>
<organism evidence="15 16">
    <name type="scientific">Phyllotreta striolata</name>
    <name type="common">Striped flea beetle</name>
    <name type="synonym">Crioceris striolata</name>
    <dbReference type="NCBI Taxonomy" id="444603"/>
    <lineage>
        <taxon>Eukaryota</taxon>
        <taxon>Metazoa</taxon>
        <taxon>Ecdysozoa</taxon>
        <taxon>Arthropoda</taxon>
        <taxon>Hexapoda</taxon>
        <taxon>Insecta</taxon>
        <taxon>Pterygota</taxon>
        <taxon>Neoptera</taxon>
        <taxon>Endopterygota</taxon>
        <taxon>Coleoptera</taxon>
        <taxon>Polyphaga</taxon>
        <taxon>Cucujiformia</taxon>
        <taxon>Chrysomeloidea</taxon>
        <taxon>Chrysomelidae</taxon>
        <taxon>Galerucinae</taxon>
        <taxon>Alticini</taxon>
        <taxon>Phyllotreta</taxon>
    </lineage>
</organism>
<evidence type="ECO:0000256" key="4">
    <source>
        <dbReference type="ARBA" id="ARBA00022813"/>
    </source>
</evidence>
<evidence type="ECO:0000256" key="6">
    <source>
        <dbReference type="ARBA" id="ARBA00053295"/>
    </source>
</evidence>
<dbReference type="AlphaFoldDB" id="A0A9N9TIK5"/>
<dbReference type="InterPro" id="IPR000246">
    <property type="entry name" value="Peptidase_T2"/>
</dbReference>
<dbReference type="EC" id="3.5.1.26" evidence="7"/>
<evidence type="ECO:0000256" key="7">
    <source>
        <dbReference type="ARBA" id="ARBA00066729"/>
    </source>
</evidence>
<gene>
    <name evidence="15" type="ORF">PHYEVI_LOCUS3214</name>
</gene>
<evidence type="ECO:0000256" key="13">
    <source>
        <dbReference type="PIRSR" id="PIRSR600246-3"/>
    </source>
</evidence>
<dbReference type="CDD" id="cd04513">
    <property type="entry name" value="Glycosylasparaginase"/>
    <property type="match status" value="1"/>
</dbReference>
<feature type="site" description="Cleavage; by autolysis" evidence="13">
    <location>
        <begin position="201"/>
        <end position="202"/>
    </location>
</feature>
<evidence type="ECO:0000313" key="16">
    <source>
        <dbReference type="Proteomes" id="UP001153712"/>
    </source>
</evidence>
<accession>A0A9N9TIK5</accession>
<feature type="active site" description="Nucleophile" evidence="11">
    <location>
        <position position="202"/>
    </location>
</feature>
<evidence type="ECO:0000256" key="14">
    <source>
        <dbReference type="SAM" id="SignalP"/>
    </source>
</evidence>
<evidence type="ECO:0000256" key="1">
    <source>
        <dbReference type="ARBA" id="ARBA00010872"/>
    </source>
</evidence>
<feature type="signal peptide" evidence="14">
    <location>
        <begin position="1"/>
        <end position="16"/>
    </location>
</feature>
<dbReference type="EMBL" id="OU900105">
    <property type="protein sequence ID" value="CAG9856801.1"/>
    <property type="molecule type" value="Genomic_DNA"/>
</dbReference>
<sequence>MKLLIIFLICIQISLPIPLVVNTWNFQNATKEAWRVLSEGEANKKDVSIEALAAGCKTCQDEQCDTTVGYGGSPDENGETALDAMIFDGDTINMGAVGNLRRIKDAINVAKYVLENTEHSLLAGNLATDFAKSFGFLEESLQTNFSLNQWENWKENNCQPNFWKNVEPNPQKSCGPYKPKENRLSNEILKYPSRYNSQNHDTIGMVVISGNGHVVSGTSTNGAKFKIPGRVGDSPIPGAGAYADSKFGAAVATGDGDVMMRFLPSFLAVEKLRDGVSSQKAASIALARITEKYPNFFGAIVVVDKKGTIGAACNGMETFPYTLANAQYPEGIIKYIKCT</sequence>
<evidence type="ECO:0000256" key="8">
    <source>
        <dbReference type="ARBA" id="ARBA00078726"/>
    </source>
</evidence>
<feature type="binding site" evidence="12">
    <location>
        <begin position="253"/>
        <end position="256"/>
    </location>
    <ligand>
        <name>substrate</name>
    </ligand>
</feature>
<name>A0A9N9TIK5_PHYSR</name>